<dbReference type="InterPro" id="IPR045517">
    <property type="entry name" value="Glyoxalase_8"/>
</dbReference>
<evidence type="ECO:0000259" key="2">
    <source>
        <dbReference type="Pfam" id="PF20066"/>
    </source>
</evidence>
<accession>A0ABR4TP60</accession>
<evidence type="ECO:0000256" key="1">
    <source>
        <dbReference type="SAM" id="MobiDB-lite"/>
    </source>
</evidence>
<dbReference type="Pfam" id="PF20066">
    <property type="entry name" value="Glyoxalase_8"/>
    <property type="match status" value="1"/>
</dbReference>
<feature type="region of interest" description="Disordered" evidence="1">
    <location>
        <begin position="22"/>
        <end position="41"/>
    </location>
</feature>
<name>A0ABR4TP60_9PROT</name>
<keyword evidence="4" id="KW-1185">Reference proteome</keyword>
<sequence length="199" mass="21806">MQTILSVPRLLVTSDRQCGHPASCQETKMTQPVHNPPEKSEHTPVELADFAKIASGDPAEILKQQAKRLRKALASRKMTVSHTGSLELLAQSHGFRDWNTAIAMTRKREPVRIADLGIGKRFAGSYLGHAVCGQIRGVTRTPVGGVYRIEVHLDQPVDVVTSERFSALRQRIASRINEDCEPVLANGTRGPGLSVDLLL</sequence>
<evidence type="ECO:0000313" key="3">
    <source>
        <dbReference type="EMBL" id="KEO57234.1"/>
    </source>
</evidence>
<organism evidence="3 4">
    <name type="scientific">Thalassospira permensis NBRC 106175</name>
    <dbReference type="NCBI Taxonomy" id="1353532"/>
    <lineage>
        <taxon>Bacteria</taxon>
        <taxon>Pseudomonadati</taxon>
        <taxon>Pseudomonadota</taxon>
        <taxon>Alphaproteobacteria</taxon>
        <taxon>Rhodospirillales</taxon>
        <taxon>Thalassospiraceae</taxon>
        <taxon>Thalassospira</taxon>
    </lineage>
</organism>
<protein>
    <recommendedName>
        <fullName evidence="2">Glyoxalase-related protein domain-containing protein</fullName>
    </recommendedName>
</protein>
<dbReference type="EMBL" id="AUNC01000014">
    <property type="protein sequence ID" value="KEO57234.1"/>
    <property type="molecule type" value="Genomic_DNA"/>
</dbReference>
<feature type="compositionally biased region" description="Polar residues" evidence="1">
    <location>
        <begin position="24"/>
        <end position="33"/>
    </location>
</feature>
<feature type="domain" description="Glyoxalase-related protein" evidence="2">
    <location>
        <begin position="60"/>
        <end position="196"/>
    </location>
</feature>
<reference evidence="3 4" key="1">
    <citation type="submission" date="2013-07" db="EMBL/GenBank/DDBJ databases">
        <title>Thalassospira permensis NBRC 106175 Genome Sequencing.</title>
        <authorList>
            <person name="Lai Q."/>
            <person name="Shao Z."/>
        </authorList>
    </citation>
    <scope>NUCLEOTIDE SEQUENCE [LARGE SCALE GENOMIC DNA]</scope>
    <source>
        <strain evidence="3 4">NBRC 106175</strain>
    </source>
</reference>
<evidence type="ECO:0000313" key="4">
    <source>
        <dbReference type="Proteomes" id="UP000027463"/>
    </source>
</evidence>
<comment type="caution">
    <text evidence="3">The sequence shown here is derived from an EMBL/GenBank/DDBJ whole genome shotgun (WGS) entry which is preliminary data.</text>
</comment>
<dbReference type="Proteomes" id="UP000027463">
    <property type="component" value="Unassembled WGS sequence"/>
</dbReference>
<gene>
    <name evidence="3" type="ORF">SMB34_16695</name>
</gene>
<proteinExistence type="predicted"/>